<keyword evidence="2" id="KW-1185">Reference proteome</keyword>
<reference evidence="1 2" key="1">
    <citation type="submission" date="2022-07" db="EMBL/GenBank/DDBJ databases">
        <authorList>
            <person name="Nishijima S."/>
        </authorList>
    </citation>
    <scope>NUCLEOTIDE SEQUENCE [LARGE SCALE GENOMIC DNA]</scope>
    <source>
        <strain evidence="1">3055_109949</strain>
    </source>
</reference>
<evidence type="ECO:0000313" key="1">
    <source>
        <dbReference type="EMBL" id="UVX36122.1"/>
    </source>
</evidence>
<organism evidence="1 2">
    <name type="scientific">Bacteriophage sp</name>
    <dbReference type="NCBI Taxonomy" id="38018"/>
    <lineage>
        <taxon>Viruses</taxon>
    </lineage>
</organism>
<accession>A0ABY5TW05</accession>
<dbReference type="EMBL" id="OP072506">
    <property type="protein sequence ID" value="UVX36122.1"/>
    <property type="molecule type" value="Genomic_DNA"/>
</dbReference>
<sequence>MIKHSVETALVNKFGVRTAAVYERLHDLCAEKARVNADYHDGLFWVRMTHKDFPKVFPYMSESTVSKAIKKLLDEGLVVVGHYDAHNSVVNWYATT</sequence>
<dbReference type="Proteomes" id="UP001160009">
    <property type="component" value="Segment"/>
</dbReference>
<name>A0ABY5TW05_9VIRU</name>
<evidence type="ECO:0000313" key="2">
    <source>
        <dbReference type="Proteomes" id="UP001160009"/>
    </source>
</evidence>
<protein>
    <submittedName>
        <fullName evidence="1">Replication initiator protein A (RepA) N-terminus</fullName>
    </submittedName>
</protein>
<proteinExistence type="predicted"/>